<evidence type="ECO:0000313" key="4">
    <source>
        <dbReference type="RefSeq" id="XP_035540658.1"/>
    </source>
</evidence>
<dbReference type="RefSeq" id="XP_035540658.1">
    <property type="nucleotide sequence ID" value="XM_035684765.1"/>
</dbReference>
<gene>
    <name evidence="4 5" type="primary">LOC108993333</name>
</gene>
<dbReference type="InterPro" id="IPR007942">
    <property type="entry name" value="PLipase-like"/>
</dbReference>
<sequence>MAEKGNVLLDCPNASNPYHECTDSCIKRIAQGQTRKENKKSDDGNGEIKRHSACPKASNPYHECDEFCIKRVAGAEVRRDKKEKGSLILDVSRSFGRRKKERSQPNSPQVNDNASFRNTVYPSDFSSKKKVEAKNGEDFPHSPARAKETHAQEPSYKGPVQSSHSVPTSGIIALPSHPIDTPKENSTSIFGKTTNNRKVDEKPNAIVDDMVDHGAGSAAGSMTFSFFGIPNASEGSDEEEIQSVISDSCVSVGRYHVKESLASILQSIFDKYGDIAASCQLESISLRSYYLECVCTVVKELQSSSIIHLTKAKLKELLAILKDAESSQIDVSWLRGRINEITEDIELIGQHRSIEAAKADCDRDLESTRKELESQMEDLSLKEKEVDIAKKQVATTRARLSEFELKSSQLNETSLSIRSKIENSPGQSLLDELL</sequence>
<dbReference type="KEGG" id="jre:108993333"/>
<dbReference type="PANTHER" id="PTHR35358:SF7">
    <property type="entry name" value="EXPRESSED PROTEIN"/>
    <property type="match status" value="1"/>
</dbReference>
<feature type="compositionally biased region" description="Polar residues" evidence="2">
    <location>
        <begin position="104"/>
        <end position="125"/>
    </location>
</feature>
<evidence type="ECO:0000313" key="5">
    <source>
        <dbReference type="RefSeq" id="XP_035540659.1"/>
    </source>
</evidence>
<dbReference type="RefSeq" id="XP_035540659.1">
    <property type="nucleotide sequence ID" value="XM_035684766.1"/>
</dbReference>
<feature type="compositionally biased region" description="Polar residues" evidence="2">
    <location>
        <begin position="184"/>
        <end position="196"/>
    </location>
</feature>
<dbReference type="Gramene" id="Jr13_09210_p1">
    <property type="protein sequence ID" value="cds.Jr13_09210_p1"/>
    <property type="gene ID" value="Jr13_09210"/>
</dbReference>
<protein>
    <submittedName>
        <fullName evidence="4 5">Uncharacterized protein LOC108993333 isoform X1</fullName>
    </submittedName>
</protein>
<dbReference type="OrthoDB" id="1506770at2759"/>
<evidence type="ECO:0000256" key="2">
    <source>
        <dbReference type="SAM" id="MobiDB-lite"/>
    </source>
</evidence>
<feature type="coiled-coil region" evidence="1">
    <location>
        <begin position="362"/>
        <end position="392"/>
    </location>
</feature>
<dbReference type="Pfam" id="PF05278">
    <property type="entry name" value="PEARLI-4"/>
    <property type="match status" value="1"/>
</dbReference>
<reference evidence="4 5" key="1">
    <citation type="submission" date="2025-04" db="UniProtKB">
        <authorList>
            <consortium name="RefSeq"/>
        </authorList>
    </citation>
    <scope>IDENTIFICATION</scope>
    <source>
        <tissue evidence="4 5">Leaves</tissue>
    </source>
</reference>
<dbReference type="AlphaFoldDB" id="A0A6P9E8K5"/>
<proteinExistence type="predicted"/>
<keyword evidence="1" id="KW-0175">Coiled coil</keyword>
<organism evidence="3 4">
    <name type="scientific">Juglans regia</name>
    <name type="common">English walnut</name>
    <dbReference type="NCBI Taxonomy" id="51240"/>
    <lineage>
        <taxon>Eukaryota</taxon>
        <taxon>Viridiplantae</taxon>
        <taxon>Streptophyta</taxon>
        <taxon>Embryophyta</taxon>
        <taxon>Tracheophyta</taxon>
        <taxon>Spermatophyta</taxon>
        <taxon>Magnoliopsida</taxon>
        <taxon>eudicotyledons</taxon>
        <taxon>Gunneridae</taxon>
        <taxon>Pentapetalae</taxon>
        <taxon>rosids</taxon>
        <taxon>fabids</taxon>
        <taxon>Fagales</taxon>
        <taxon>Juglandaceae</taxon>
        <taxon>Juglans</taxon>
    </lineage>
</organism>
<feature type="compositionally biased region" description="Basic and acidic residues" evidence="2">
    <location>
        <begin position="34"/>
        <end position="50"/>
    </location>
</feature>
<dbReference type="Proteomes" id="UP000235220">
    <property type="component" value="Chromosome 13"/>
</dbReference>
<evidence type="ECO:0000256" key="1">
    <source>
        <dbReference type="SAM" id="Coils"/>
    </source>
</evidence>
<accession>A0A6P9E8K5</accession>
<feature type="region of interest" description="Disordered" evidence="2">
    <location>
        <begin position="32"/>
        <end position="57"/>
    </location>
</feature>
<name>A0A6P9E8K5_JUGRE</name>
<dbReference type="GeneID" id="108993333"/>
<evidence type="ECO:0000313" key="3">
    <source>
        <dbReference type="Proteomes" id="UP000235220"/>
    </source>
</evidence>
<keyword evidence="3" id="KW-1185">Reference proteome</keyword>
<feature type="compositionally biased region" description="Basic and acidic residues" evidence="2">
    <location>
        <begin position="126"/>
        <end position="151"/>
    </location>
</feature>
<dbReference type="PANTHER" id="PTHR35358">
    <property type="entry name" value="OS06G0711100 PROTEIN"/>
    <property type="match status" value="1"/>
</dbReference>
<feature type="region of interest" description="Disordered" evidence="2">
    <location>
        <begin position="95"/>
        <end position="196"/>
    </location>
</feature>